<dbReference type="GO" id="GO:0009245">
    <property type="term" value="P:lipid A biosynthetic process"/>
    <property type="evidence" value="ECO:0007669"/>
    <property type="project" value="UniProtKB-KW"/>
</dbReference>
<dbReference type="OrthoDB" id="9807278at2"/>
<accession>A0A1V2ZV87</accession>
<keyword evidence="3" id="KW-0441">Lipid A biosynthesis</keyword>
<sequence length="260" mass="28227">MIDSRADIHPSAELDSSVEVGPFSVIGPNVRIGAGTRVGPHVVINGPTEIGRDNRIFQFSSIGEEPQDTSYRGEPTRLVIGDRNVIRESVTLSRGTAKGLGETVIGHDNLIMAYVHIAHDCTIGNEIIFSNATSLAGHVEIHDKATLGGFTLVHQFCRVGTFAFTSMGSALNRDLPPYCLASGNYARLIGINKVGLRRNGFSDVAIQGLHRVFIRGMRGRAGRESHLDAMLAETDIPEVRDLIHFVQGSRRGILRGGRQH</sequence>
<evidence type="ECO:0000313" key="10">
    <source>
        <dbReference type="Proteomes" id="UP000189177"/>
    </source>
</evidence>
<dbReference type="Proteomes" id="UP000189177">
    <property type="component" value="Unassembled WGS sequence"/>
</dbReference>
<gene>
    <name evidence="9" type="ORF">B1A74_13755</name>
</gene>
<keyword evidence="6" id="KW-0443">Lipid metabolism</keyword>
<dbReference type="InterPro" id="IPR010137">
    <property type="entry name" value="Lipid_A_LpxA"/>
</dbReference>
<evidence type="ECO:0000256" key="4">
    <source>
        <dbReference type="ARBA" id="ARBA00022679"/>
    </source>
</evidence>
<dbReference type="RefSeq" id="WP_018947807.1">
    <property type="nucleotide sequence ID" value="NZ_MUZR01000083.1"/>
</dbReference>
<evidence type="ECO:0000256" key="2">
    <source>
        <dbReference type="ARBA" id="ARBA00022516"/>
    </source>
</evidence>
<dbReference type="PROSITE" id="PS00101">
    <property type="entry name" value="HEXAPEP_TRANSFERASES"/>
    <property type="match status" value="1"/>
</dbReference>
<dbReference type="InterPro" id="IPR018357">
    <property type="entry name" value="Hexapep_transf_CS"/>
</dbReference>
<keyword evidence="10" id="KW-1185">Reference proteome</keyword>
<dbReference type="PANTHER" id="PTHR43480:SF1">
    <property type="entry name" value="ACYL-[ACYL-CARRIER-PROTEIN]--UDP-N-ACETYLGLUCOSAMINE O-ACYLTRANSFERASE, MITOCHONDRIAL-RELATED"/>
    <property type="match status" value="1"/>
</dbReference>
<keyword evidence="7 9" id="KW-0012">Acyltransferase</keyword>
<dbReference type="CDD" id="cd03351">
    <property type="entry name" value="LbH_UDP-GlcNAc_AT"/>
    <property type="match status" value="1"/>
</dbReference>
<evidence type="ECO:0000256" key="6">
    <source>
        <dbReference type="ARBA" id="ARBA00023098"/>
    </source>
</evidence>
<dbReference type="InterPro" id="IPR037157">
    <property type="entry name" value="Acetyltransf_C_sf"/>
</dbReference>
<dbReference type="InterPro" id="IPR029098">
    <property type="entry name" value="Acetyltransf_C"/>
</dbReference>
<dbReference type="NCBIfam" id="TIGR01852">
    <property type="entry name" value="lipid_A_lpxA"/>
    <property type="match status" value="1"/>
</dbReference>
<dbReference type="PIRSF" id="PIRSF000456">
    <property type="entry name" value="UDP-GlcNAc_acltr"/>
    <property type="match status" value="1"/>
</dbReference>
<dbReference type="Gene3D" id="2.160.10.10">
    <property type="entry name" value="Hexapeptide repeat proteins"/>
    <property type="match status" value="1"/>
</dbReference>
<dbReference type="PANTHER" id="PTHR43480">
    <property type="entry name" value="ACYL-[ACYL-CARRIER-PROTEIN]--UDP-N-ACETYLGLUCOSAMINE O-ACYLTRANSFERASE"/>
    <property type="match status" value="1"/>
</dbReference>
<dbReference type="Pfam" id="PF00132">
    <property type="entry name" value="Hexapep"/>
    <property type="match status" value="2"/>
</dbReference>
<evidence type="ECO:0000256" key="5">
    <source>
        <dbReference type="ARBA" id="ARBA00022737"/>
    </source>
</evidence>
<dbReference type="AlphaFoldDB" id="A0A1V2ZV87"/>
<keyword evidence="2" id="KW-0444">Lipid biosynthesis</keyword>
<proteinExistence type="predicted"/>
<evidence type="ECO:0000313" key="9">
    <source>
        <dbReference type="EMBL" id="OOC08911.1"/>
    </source>
</evidence>
<keyword evidence="4 9" id="KW-0808">Transferase</keyword>
<keyword evidence="5" id="KW-0677">Repeat</keyword>
<dbReference type="InterPro" id="IPR011004">
    <property type="entry name" value="Trimer_LpxA-like_sf"/>
</dbReference>
<dbReference type="GO" id="GO:0016020">
    <property type="term" value="C:membrane"/>
    <property type="evidence" value="ECO:0007669"/>
    <property type="project" value="GOC"/>
</dbReference>
<dbReference type="Pfam" id="PF13720">
    <property type="entry name" value="Acetyltransf_11"/>
    <property type="match status" value="1"/>
</dbReference>
<evidence type="ECO:0000259" key="8">
    <source>
        <dbReference type="Pfam" id="PF13720"/>
    </source>
</evidence>
<evidence type="ECO:0000256" key="7">
    <source>
        <dbReference type="ARBA" id="ARBA00023315"/>
    </source>
</evidence>
<evidence type="ECO:0000256" key="3">
    <source>
        <dbReference type="ARBA" id="ARBA00022556"/>
    </source>
</evidence>
<evidence type="ECO:0000256" key="1">
    <source>
        <dbReference type="ARBA" id="ARBA00022490"/>
    </source>
</evidence>
<protein>
    <submittedName>
        <fullName evidence="9">Acyl-[acyl-carrier-protein]--UDP-N-acetylglucosamine O-acyltransferase</fullName>
    </submittedName>
</protein>
<dbReference type="NCBIfam" id="NF003657">
    <property type="entry name" value="PRK05289.1"/>
    <property type="match status" value="1"/>
</dbReference>
<dbReference type="SUPFAM" id="SSF51161">
    <property type="entry name" value="Trimeric LpxA-like enzymes"/>
    <property type="match status" value="1"/>
</dbReference>
<keyword evidence="1" id="KW-0963">Cytoplasm</keyword>
<feature type="domain" description="UDP N-acetylglucosamine O-acyltransferase C-terminal" evidence="8">
    <location>
        <begin position="174"/>
        <end position="253"/>
    </location>
</feature>
<reference evidence="9 10" key="1">
    <citation type="submission" date="2017-02" db="EMBL/GenBank/DDBJ databases">
        <title>Genomic diversity within the haloalkaliphilic genus Thioalkalivibrio.</title>
        <authorList>
            <person name="Ahn A.-C."/>
            <person name="Meier-Kolthoff J."/>
            <person name="Overmars L."/>
            <person name="Richter M."/>
            <person name="Woyke T."/>
            <person name="Sorokin D.Y."/>
            <person name="Muyzer G."/>
        </authorList>
    </citation>
    <scope>NUCLEOTIDE SEQUENCE [LARGE SCALE GENOMIC DNA]</scope>
    <source>
        <strain evidence="9 10">HL17</strain>
    </source>
</reference>
<name>A0A1V2ZV87_9GAMM</name>
<dbReference type="STRING" id="252474.B1A74_13755"/>
<dbReference type="GO" id="GO:0008780">
    <property type="term" value="F:acyl-[acyl-carrier-protein]-UDP-N-acetylglucosamine O-acyltransferase activity"/>
    <property type="evidence" value="ECO:0007669"/>
    <property type="project" value="InterPro"/>
</dbReference>
<dbReference type="InterPro" id="IPR001451">
    <property type="entry name" value="Hexapep"/>
</dbReference>
<dbReference type="Gene3D" id="1.20.1180.10">
    <property type="entry name" value="Udp N-acetylglucosamine O-acyltransferase, C-terminal domain"/>
    <property type="match status" value="1"/>
</dbReference>
<comment type="caution">
    <text evidence="9">The sequence shown here is derived from an EMBL/GenBank/DDBJ whole genome shotgun (WGS) entry which is preliminary data.</text>
</comment>
<organism evidence="9 10">
    <name type="scientific">Thioalkalivibrio halophilus</name>
    <dbReference type="NCBI Taxonomy" id="252474"/>
    <lineage>
        <taxon>Bacteria</taxon>
        <taxon>Pseudomonadati</taxon>
        <taxon>Pseudomonadota</taxon>
        <taxon>Gammaproteobacteria</taxon>
        <taxon>Chromatiales</taxon>
        <taxon>Ectothiorhodospiraceae</taxon>
        <taxon>Thioalkalivibrio</taxon>
    </lineage>
</organism>
<dbReference type="EMBL" id="MUZR01000083">
    <property type="protein sequence ID" value="OOC08911.1"/>
    <property type="molecule type" value="Genomic_DNA"/>
</dbReference>